<reference evidence="1" key="1">
    <citation type="submission" date="2018-05" db="EMBL/GenBank/DDBJ databases">
        <authorList>
            <person name="Lanie J.A."/>
            <person name="Ng W.-L."/>
            <person name="Kazmierczak K.M."/>
            <person name="Andrzejewski T.M."/>
            <person name="Davidsen T.M."/>
            <person name="Wayne K.J."/>
            <person name="Tettelin H."/>
            <person name="Glass J.I."/>
            <person name="Rusch D."/>
            <person name="Podicherti R."/>
            <person name="Tsui H.-C.T."/>
            <person name="Winkler M.E."/>
        </authorList>
    </citation>
    <scope>NUCLEOTIDE SEQUENCE</scope>
</reference>
<protein>
    <recommendedName>
        <fullName evidence="2">Squalene cyclase C-terminal domain-containing protein</fullName>
    </recommendedName>
</protein>
<evidence type="ECO:0000313" key="1">
    <source>
        <dbReference type="EMBL" id="SVB32069.1"/>
    </source>
</evidence>
<sequence length="210" mass="23126">SHSRRVLAALAETDRLPPKVKARAKRFLALLQKSPKESRSPLIPASASKAFSPPPYDGGFFSSPNVSYANKGRIAIHPRTGKPYYRSYATATCDGILALLVVGVPRTDPRVRDATRWLQRNEGWNLPLGIPAKHPEPWAESMIYYHLAVRAQAHAAINLPGNWRKTLFAYLSTKQNPDGSFLNPEGRLMKEDDPILCSALATLALSNAAN</sequence>
<dbReference type="InterPro" id="IPR008930">
    <property type="entry name" value="Terpenoid_cyclase/PrenylTrfase"/>
</dbReference>
<feature type="non-terminal residue" evidence="1">
    <location>
        <position position="1"/>
    </location>
</feature>
<name>A0A382D1S8_9ZZZZ</name>
<evidence type="ECO:0008006" key="2">
    <source>
        <dbReference type="Google" id="ProtNLM"/>
    </source>
</evidence>
<organism evidence="1">
    <name type="scientific">marine metagenome</name>
    <dbReference type="NCBI Taxonomy" id="408172"/>
    <lineage>
        <taxon>unclassified sequences</taxon>
        <taxon>metagenomes</taxon>
        <taxon>ecological metagenomes</taxon>
    </lineage>
</organism>
<accession>A0A382D1S8</accession>
<gene>
    <name evidence="1" type="ORF">METZ01_LOCUS184923</name>
</gene>
<dbReference type="AlphaFoldDB" id="A0A382D1S8"/>
<dbReference type="EMBL" id="UINC01037095">
    <property type="protein sequence ID" value="SVB32069.1"/>
    <property type="molecule type" value="Genomic_DNA"/>
</dbReference>
<proteinExistence type="predicted"/>
<dbReference type="SUPFAM" id="SSF48239">
    <property type="entry name" value="Terpenoid cyclases/Protein prenyltransferases"/>
    <property type="match status" value="1"/>
</dbReference>